<feature type="region of interest" description="Disordered" evidence="9">
    <location>
        <begin position="264"/>
        <end position="294"/>
    </location>
</feature>
<dbReference type="RefSeq" id="WP_085770079.1">
    <property type="nucleotide sequence ID" value="NZ_AP027149.1"/>
</dbReference>
<protein>
    <recommendedName>
        <fullName evidence="4">Parvulin-like PPIase</fullName>
        <ecNumber evidence="3">5.2.1.8</ecNumber>
    </recommendedName>
    <alternativeName>
        <fullName evidence="6">Peptidyl-prolyl cis-trans isomerase plp</fullName>
    </alternativeName>
    <alternativeName>
        <fullName evidence="7">Rotamase plp</fullName>
    </alternativeName>
</protein>
<dbReference type="SUPFAM" id="SSF109998">
    <property type="entry name" value="Triger factor/SurA peptide-binding domain-like"/>
    <property type="match status" value="1"/>
</dbReference>
<proteinExistence type="inferred from homology"/>
<dbReference type="AlphaFoldDB" id="A0A1W6MR03"/>
<evidence type="ECO:0000256" key="2">
    <source>
        <dbReference type="ARBA" id="ARBA00007656"/>
    </source>
</evidence>
<dbReference type="EMBL" id="CP019948">
    <property type="protein sequence ID" value="ARN80023.1"/>
    <property type="molecule type" value="Genomic_DNA"/>
</dbReference>
<evidence type="ECO:0000256" key="4">
    <source>
        <dbReference type="ARBA" id="ARBA00018370"/>
    </source>
</evidence>
<dbReference type="PANTHER" id="PTHR47245:SF2">
    <property type="entry name" value="PEPTIDYL-PROLYL CIS-TRANS ISOMERASE HP_0175-RELATED"/>
    <property type="match status" value="1"/>
</dbReference>
<dbReference type="STRING" id="655015.B1812_01815"/>
<feature type="compositionally biased region" description="Basic and acidic residues" evidence="9">
    <location>
        <begin position="282"/>
        <end position="294"/>
    </location>
</feature>
<dbReference type="InterPro" id="IPR050245">
    <property type="entry name" value="PrsA_foldase"/>
</dbReference>
<comment type="catalytic activity">
    <reaction evidence="1">
        <text>[protein]-peptidylproline (omega=180) = [protein]-peptidylproline (omega=0)</text>
        <dbReference type="Rhea" id="RHEA:16237"/>
        <dbReference type="Rhea" id="RHEA-COMP:10747"/>
        <dbReference type="Rhea" id="RHEA-COMP:10748"/>
        <dbReference type="ChEBI" id="CHEBI:83833"/>
        <dbReference type="ChEBI" id="CHEBI:83834"/>
        <dbReference type="EC" id="5.2.1.8"/>
    </reaction>
</comment>
<dbReference type="Pfam" id="PF00639">
    <property type="entry name" value="Rotamase"/>
    <property type="match status" value="1"/>
</dbReference>
<dbReference type="Gene3D" id="1.10.8.1040">
    <property type="match status" value="1"/>
</dbReference>
<dbReference type="InterPro" id="IPR000297">
    <property type="entry name" value="PPIase_PpiC"/>
</dbReference>
<dbReference type="EC" id="5.2.1.8" evidence="3"/>
<dbReference type="Gene3D" id="3.10.50.40">
    <property type="match status" value="1"/>
</dbReference>
<dbReference type="GO" id="GO:0003755">
    <property type="term" value="F:peptidyl-prolyl cis-trans isomerase activity"/>
    <property type="evidence" value="ECO:0007669"/>
    <property type="project" value="UniProtKB-KW"/>
</dbReference>
<keyword evidence="13" id="KW-1185">Reference proteome</keyword>
<dbReference type="InterPro" id="IPR046357">
    <property type="entry name" value="PPIase_dom_sf"/>
</dbReference>
<dbReference type="PROSITE" id="PS50198">
    <property type="entry name" value="PPIC_PPIASE_2"/>
    <property type="match status" value="1"/>
</dbReference>
<evidence type="ECO:0000256" key="3">
    <source>
        <dbReference type="ARBA" id="ARBA00013194"/>
    </source>
</evidence>
<evidence type="ECO:0000256" key="9">
    <source>
        <dbReference type="SAM" id="MobiDB-lite"/>
    </source>
</evidence>
<evidence type="ECO:0000256" key="5">
    <source>
        <dbReference type="ARBA" id="ARBA00023110"/>
    </source>
</evidence>
<evidence type="ECO:0000256" key="8">
    <source>
        <dbReference type="PROSITE-ProRule" id="PRU00278"/>
    </source>
</evidence>
<organism evidence="12 13">
    <name type="scientific">Methylocystis bryophila</name>
    <dbReference type="NCBI Taxonomy" id="655015"/>
    <lineage>
        <taxon>Bacteria</taxon>
        <taxon>Pseudomonadati</taxon>
        <taxon>Pseudomonadota</taxon>
        <taxon>Alphaproteobacteria</taxon>
        <taxon>Hyphomicrobiales</taxon>
        <taxon>Methylocystaceae</taxon>
        <taxon>Methylocystis</taxon>
    </lineage>
</organism>
<gene>
    <name evidence="12" type="ORF">B1812_01815</name>
</gene>
<dbReference type="OrthoDB" id="14196at2"/>
<reference evidence="12 13" key="1">
    <citation type="submission" date="2017-02" db="EMBL/GenBank/DDBJ databases">
        <authorList>
            <person name="Peterson S.W."/>
        </authorList>
    </citation>
    <scope>NUCLEOTIDE SEQUENCE [LARGE SCALE GENOMIC DNA]</scope>
    <source>
        <strain evidence="12 13">S285</strain>
    </source>
</reference>
<keyword evidence="5 8" id="KW-0697">Rotamase</keyword>
<sequence length="294" mass="32705">MTESGWNALLPRFAFTIFALGLCLAAAPDASAKVLAKVNGVEITDEDLKLADEYIGSNFSRQVDPKARESALIEFLVSQQLLVQEAQAEKLAETPDFMKRLAYLRDMALMQAMLGKLSKEAITDAAVKKTYEDAAKDYKPVDEYHALHLVVSTEDQAKEALKRIKAGEDFGKVAAEVSKDPGAKNGDLGWRVKEEWLPEFAEQVVKLSPGQVSDPVKTQVGWHVIKLVEKRPRKFPSQQELQGDISRYLSETARRSLLERLKQTAQIERADAPQPPAAGTQKPDEKTKVDDKKK</sequence>
<evidence type="ECO:0000256" key="10">
    <source>
        <dbReference type="SAM" id="SignalP"/>
    </source>
</evidence>
<dbReference type="Proteomes" id="UP000193978">
    <property type="component" value="Chromosome"/>
</dbReference>
<dbReference type="KEGG" id="mbry:B1812_01815"/>
<dbReference type="SUPFAM" id="SSF54534">
    <property type="entry name" value="FKBP-like"/>
    <property type="match status" value="1"/>
</dbReference>
<dbReference type="InterPro" id="IPR027304">
    <property type="entry name" value="Trigger_fact/SurA_dom_sf"/>
</dbReference>
<keyword evidence="8 12" id="KW-0413">Isomerase</keyword>
<evidence type="ECO:0000313" key="13">
    <source>
        <dbReference type="Proteomes" id="UP000193978"/>
    </source>
</evidence>
<accession>A0A1W6MR03</accession>
<evidence type="ECO:0000256" key="6">
    <source>
        <dbReference type="ARBA" id="ARBA00030642"/>
    </source>
</evidence>
<evidence type="ECO:0000259" key="11">
    <source>
        <dbReference type="PROSITE" id="PS50198"/>
    </source>
</evidence>
<evidence type="ECO:0000256" key="7">
    <source>
        <dbReference type="ARBA" id="ARBA00031484"/>
    </source>
</evidence>
<feature type="domain" description="PpiC" evidence="11">
    <location>
        <begin position="141"/>
        <end position="229"/>
    </location>
</feature>
<name>A0A1W6MR03_9HYPH</name>
<keyword evidence="10" id="KW-0732">Signal</keyword>
<comment type="similarity">
    <text evidence="2">Belongs to the PpiC/parvulin rotamase family.</text>
</comment>
<feature type="chain" id="PRO_5012167631" description="Parvulin-like PPIase" evidence="10">
    <location>
        <begin position="33"/>
        <end position="294"/>
    </location>
</feature>
<dbReference type="PANTHER" id="PTHR47245">
    <property type="entry name" value="PEPTIDYLPROLYL ISOMERASE"/>
    <property type="match status" value="1"/>
</dbReference>
<evidence type="ECO:0000256" key="1">
    <source>
        <dbReference type="ARBA" id="ARBA00000971"/>
    </source>
</evidence>
<feature type="signal peptide" evidence="10">
    <location>
        <begin position="1"/>
        <end position="32"/>
    </location>
</feature>
<evidence type="ECO:0000313" key="12">
    <source>
        <dbReference type="EMBL" id="ARN80023.1"/>
    </source>
</evidence>